<keyword evidence="3" id="KW-1185">Reference proteome</keyword>
<feature type="transmembrane region" description="Helical" evidence="1">
    <location>
        <begin position="63"/>
        <end position="84"/>
    </location>
</feature>
<gene>
    <name evidence="2" type="ORF">CFAM422_007357</name>
</gene>
<reference evidence="2 3" key="1">
    <citation type="submission" date="2018-06" db="EMBL/GenBank/DDBJ databases">
        <title>Genome analysis of cellulolytic fungus Trichoderma lentiforme CFAM-422.</title>
        <authorList>
            <person name="Steindorff A.S."/>
            <person name="Formighieri E.F."/>
            <person name="Midorikawa G.E.O."/>
            <person name="Tamietti M.S."/>
            <person name="Ramos E.Z."/>
            <person name="Silva A.S."/>
            <person name="Bon E.P.S."/>
            <person name="Mendes T.D."/>
            <person name="Damaso M.C.T."/>
            <person name="Favaro L.C.L."/>
        </authorList>
    </citation>
    <scope>NUCLEOTIDE SEQUENCE [LARGE SCALE GENOMIC DNA]</scope>
    <source>
        <strain evidence="2 3">CFAM-422</strain>
    </source>
</reference>
<dbReference type="AlphaFoldDB" id="A0A9P5CCH5"/>
<dbReference type="Proteomes" id="UP000801864">
    <property type="component" value="Unassembled WGS sequence"/>
</dbReference>
<feature type="transmembrane region" description="Helical" evidence="1">
    <location>
        <begin position="37"/>
        <end position="56"/>
    </location>
</feature>
<proteinExistence type="predicted"/>
<keyword evidence="1" id="KW-1133">Transmembrane helix</keyword>
<keyword evidence="1" id="KW-0472">Membrane</keyword>
<protein>
    <submittedName>
        <fullName evidence="2">Uncharacterized protein</fullName>
    </submittedName>
</protein>
<feature type="transmembrane region" description="Helical" evidence="1">
    <location>
        <begin position="90"/>
        <end position="112"/>
    </location>
</feature>
<sequence length="200" mass="21132">MVHQGTPILSAYSHCLGLWCVCGLSDLGGLDVLDRGGSFSSSFSGLFLSLVFGGLFGIVLCRFFFLLLLCVFLVGALAVGNLFLNRLALLMRWLGACSLVSNGTVASIIFMWEEWEVAALSSGCQSATWAVRITSGSNVQLAPGASRTLAKPWLAAKAGSCHDLLFFLFSIILFGEGDELFLVFLVTGALPGGHGVGLCV</sequence>
<keyword evidence="1" id="KW-0812">Transmembrane</keyword>
<name>A0A9P5CCH5_9HYPO</name>
<evidence type="ECO:0000313" key="3">
    <source>
        <dbReference type="Proteomes" id="UP000801864"/>
    </source>
</evidence>
<accession>A0A9P5CCH5</accession>
<dbReference type="EMBL" id="QLNT01000012">
    <property type="protein sequence ID" value="KAF3069248.1"/>
    <property type="molecule type" value="Genomic_DNA"/>
</dbReference>
<evidence type="ECO:0000256" key="1">
    <source>
        <dbReference type="SAM" id="Phobius"/>
    </source>
</evidence>
<comment type="caution">
    <text evidence="2">The sequence shown here is derived from an EMBL/GenBank/DDBJ whole genome shotgun (WGS) entry which is preliminary data.</text>
</comment>
<evidence type="ECO:0000313" key="2">
    <source>
        <dbReference type="EMBL" id="KAF3069248.1"/>
    </source>
</evidence>
<organism evidence="2 3">
    <name type="scientific">Trichoderma lentiforme</name>
    <dbReference type="NCBI Taxonomy" id="1567552"/>
    <lineage>
        <taxon>Eukaryota</taxon>
        <taxon>Fungi</taxon>
        <taxon>Dikarya</taxon>
        <taxon>Ascomycota</taxon>
        <taxon>Pezizomycotina</taxon>
        <taxon>Sordariomycetes</taxon>
        <taxon>Hypocreomycetidae</taxon>
        <taxon>Hypocreales</taxon>
        <taxon>Hypocreaceae</taxon>
        <taxon>Trichoderma</taxon>
    </lineage>
</organism>